<protein>
    <recommendedName>
        <fullName evidence="4">Glycosyl transferase family 11</fullName>
    </recommendedName>
</protein>
<accession>X0XHH6</accession>
<keyword evidence="2" id="KW-0808">Transferase</keyword>
<dbReference type="GO" id="GO:0008107">
    <property type="term" value="F:galactoside 2-alpha-L-fucosyltransferase activity"/>
    <property type="evidence" value="ECO:0007669"/>
    <property type="project" value="InterPro"/>
</dbReference>
<sequence>EKYILHNKANIQKWLPFKQDLSHLLNEYDLKNTCVIHFRGADYKSMHYFLTEDYYKFSVRRMKEKYGNLRFLIVTDDVPAAEKHLPDMEIASLDEAGAFYLINNAEYLIIPNSSFSWWAAWLNTKIKRTLAPKFWHGFHVNKIWFPFDIQTKNLNYIDKNGNLEYKILL</sequence>
<evidence type="ECO:0000256" key="2">
    <source>
        <dbReference type="ARBA" id="ARBA00022679"/>
    </source>
</evidence>
<dbReference type="GO" id="GO:0016020">
    <property type="term" value="C:membrane"/>
    <property type="evidence" value="ECO:0007669"/>
    <property type="project" value="InterPro"/>
</dbReference>
<dbReference type="AlphaFoldDB" id="X0XHH6"/>
<gene>
    <name evidence="3" type="ORF">S01H1_83031</name>
</gene>
<proteinExistence type="predicted"/>
<evidence type="ECO:0000313" key="3">
    <source>
        <dbReference type="EMBL" id="GAG42565.1"/>
    </source>
</evidence>
<organism evidence="3">
    <name type="scientific">marine sediment metagenome</name>
    <dbReference type="NCBI Taxonomy" id="412755"/>
    <lineage>
        <taxon>unclassified sequences</taxon>
        <taxon>metagenomes</taxon>
        <taxon>ecological metagenomes</taxon>
    </lineage>
</organism>
<dbReference type="EMBL" id="BARS01056365">
    <property type="protein sequence ID" value="GAG42565.1"/>
    <property type="molecule type" value="Genomic_DNA"/>
</dbReference>
<feature type="non-terminal residue" evidence="3">
    <location>
        <position position="1"/>
    </location>
</feature>
<keyword evidence="1" id="KW-0328">Glycosyltransferase</keyword>
<dbReference type="GO" id="GO:0005975">
    <property type="term" value="P:carbohydrate metabolic process"/>
    <property type="evidence" value="ECO:0007669"/>
    <property type="project" value="InterPro"/>
</dbReference>
<dbReference type="Pfam" id="PF01531">
    <property type="entry name" value="Glyco_transf_11"/>
    <property type="match status" value="1"/>
</dbReference>
<dbReference type="InterPro" id="IPR002516">
    <property type="entry name" value="Glyco_trans_11"/>
</dbReference>
<comment type="caution">
    <text evidence="3">The sequence shown here is derived from an EMBL/GenBank/DDBJ whole genome shotgun (WGS) entry which is preliminary data.</text>
</comment>
<evidence type="ECO:0000256" key="1">
    <source>
        <dbReference type="ARBA" id="ARBA00022676"/>
    </source>
</evidence>
<name>X0XHH6_9ZZZZ</name>
<reference evidence="3" key="1">
    <citation type="journal article" date="2014" name="Front. Microbiol.">
        <title>High frequency of phylogenetically diverse reductive dehalogenase-homologous genes in deep subseafloor sedimentary metagenomes.</title>
        <authorList>
            <person name="Kawai M."/>
            <person name="Futagami T."/>
            <person name="Toyoda A."/>
            <person name="Takaki Y."/>
            <person name="Nishi S."/>
            <person name="Hori S."/>
            <person name="Arai W."/>
            <person name="Tsubouchi T."/>
            <person name="Morono Y."/>
            <person name="Uchiyama I."/>
            <person name="Ito T."/>
            <person name="Fujiyama A."/>
            <person name="Inagaki F."/>
            <person name="Takami H."/>
        </authorList>
    </citation>
    <scope>NUCLEOTIDE SEQUENCE</scope>
    <source>
        <strain evidence="3">Expedition CK06-06</strain>
    </source>
</reference>
<evidence type="ECO:0008006" key="4">
    <source>
        <dbReference type="Google" id="ProtNLM"/>
    </source>
</evidence>